<feature type="region of interest" description="Disordered" evidence="1">
    <location>
        <begin position="1356"/>
        <end position="1375"/>
    </location>
</feature>
<keyword evidence="3" id="KW-0732">Signal</keyword>
<dbReference type="Proteomes" id="UP001470230">
    <property type="component" value="Unassembled WGS sequence"/>
</dbReference>
<keyword evidence="5" id="KW-1185">Reference proteome</keyword>
<evidence type="ECO:0000256" key="1">
    <source>
        <dbReference type="SAM" id="MobiDB-lite"/>
    </source>
</evidence>
<feature type="signal peptide" evidence="3">
    <location>
        <begin position="1"/>
        <end position="21"/>
    </location>
</feature>
<name>A0ABR2JRP2_9EUKA</name>
<dbReference type="InterPro" id="IPR011050">
    <property type="entry name" value="Pectin_lyase_fold/virulence"/>
</dbReference>
<feature type="transmembrane region" description="Helical" evidence="2">
    <location>
        <begin position="1324"/>
        <end position="1347"/>
    </location>
</feature>
<keyword evidence="2" id="KW-0812">Transmembrane</keyword>
<feature type="region of interest" description="Disordered" evidence="1">
    <location>
        <begin position="1244"/>
        <end position="1318"/>
    </location>
</feature>
<evidence type="ECO:0000256" key="3">
    <source>
        <dbReference type="SAM" id="SignalP"/>
    </source>
</evidence>
<evidence type="ECO:0008006" key="6">
    <source>
        <dbReference type="Google" id="ProtNLM"/>
    </source>
</evidence>
<feature type="region of interest" description="Disordered" evidence="1">
    <location>
        <begin position="1389"/>
        <end position="1408"/>
    </location>
</feature>
<keyword evidence="2" id="KW-0472">Membrane</keyword>
<dbReference type="PANTHER" id="PTHR11319:SF35">
    <property type="entry name" value="OUTER MEMBRANE PROTEIN PMPC-RELATED"/>
    <property type="match status" value="1"/>
</dbReference>
<keyword evidence="2" id="KW-1133">Transmembrane helix</keyword>
<evidence type="ECO:0000256" key="2">
    <source>
        <dbReference type="SAM" id="Phobius"/>
    </source>
</evidence>
<organism evidence="4 5">
    <name type="scientific">Tritrichomonas musculus</name>
    <dbReference type="NCBI Taxonomy" id="1915356"/>
    <lineage>
        <taxon>Eukaryota</taxon>
        <taxon>Metamonada</taxon>
        <taxon>Parabasalia</taxon>
        <taxon>Tritrichomonadida</taxon>
        <taxon>Tritrichomonadidae</taxon>
        <taxon>Tritrichomonas</taxon>
    </lineage>
</organism>
<reference evidence="4 5" key="1">
    <citation type="submission" date="2024-04" db="EMBL/GenBank/DDBJ databases">
        <title>Tritrichomonas musculus Genome.</title>
        <authorList>
            <person name="Alves-Ferreira E."/>
            <person name="Grigg M."/>
            <person name="Lorenzi H."/>
            <person name="Galac M."/>
        </authorList>
    </citation>
    <scope>NUCLEOTIDE SEQUENCE [LARGE SCALE GENOMIC DNA]</scope>
    <source>
        <strain evidence="4 5">EAF2021</strain>
    </source>
</reference>
<evidence type="ECO:0000313" key="4">
    <source>
        <dbReference type="EMBL" id="KAK8881412.1"/>
    </source>
</evidence>
<feature type="compositionally biased region" description="Polar residues" evidence="1">
    <location>
        <begin position="1257"/>
        <end position="1307"/>
    </location>
</feature>
<evidence type="ECO:0000313" key="5">
    <source>
        <dbReference type="Proteomes" id="UP001470230"/>
    </source>
</evidence>
<comment type="caution">
    <text evidence="4">The sequence shown here is derived from an EMBL/GenBank/DDBJ whole genome shotgun (WGS) entry which is preliminary data.</text>
</comment>
<gene>
    <name evidence="4" type="ORF">M9Y10_004148</name>
</gene>
<dbReference type="EMBL" id="JAPFFF010000010">
    <property type="protein sequence ID" value="KAK8881412.1"/>
    <property type="molecule type" value="Genomic_DNA"/>
</dbReference>
<dbReference type="SUPFAM" id="SSF51126">
    <property type="entry name" value="Pectin lyase-like"/>
    <property type="match status" value="4"/>
</dbReference>
<feature type="compositionally biased region" description="Low complexity" evidence="1">
    <location>
        <begin position="1245"/>
        <end position="1254"/>
    </location>
</feature>
<protein>
    <recommendedName>
        <fullName evidence="6">Polymorphic outer membrane protein</fullName>
    </recommendedName>
</protein>
<feature type="chain" id="PRO_5047443076" description="Polymorphic outer membrane protein" evidence="3">
    <location>
        <begin position="22"/>
        <end position="1408"/>
    </location>
</feature>
<feature type="compositionally biased region" description="Polar residues" evidence="1">
    <location>
        <begin position="1359"/>
        <end position="1375"/>
    </location>
</feature>
<dbReference type="PANTHER" id="PTHR11319">
    <property type="entry name" value="G PROTEIN-COUPLED RECEPTOR-RELATED"/>
    <property type="match status" value="1"/>
</dbReference>
<accession>A0ABR2JRP2</accession>
<proteinExistence type="predicted"/>
<sequence length="1408" mass="155979">MKYSILILIFVIRHSISFSASEKESGYCGSKPSGAVEMSTVETPKENTSYYSCNADITRRFGEEWCVFNIYHSTFKSIHSSTENGGALYITNKNKGAKGNILIYESTFNDCEAKNGGAIYIKTSQYVRFYNITKCIFNNNRALKTNSARTTKASEETTNVEGFGGAIYFEAAYGNIEECEFNNNKANNGNDFLYNDNAQKKHDKNEVKINNNKFIRTEEETTKSSMIYIHIEANSKFSFTNNEITSTQNSNNAALFENADGSTEGGTWTFSSNCISSSDIKIYESTDLGKIIPSDSFTACSSNPTNPTNPTTKPTEIIQPSVSISPPSIITPTQEPQPSGYCGSKPSGAVEMSTVETPKENTFYYSCNADITRRFGEEWCVFNIYHSTFKSIHSSTENGGALYITNKNKGAKGNILIYESTFNDCEAKNGGAIYIKTSQYVRFYNITKCIFNNNRALKTNSARTTKASEETTNVEGFGGAIYFEAAYGNIEECEFNNNKANNGNDFLYNDNAQKKHDKNEVKINNNKFIRTEEETTKSSMIYIHIEANSKFSFTNNEITSTQNSNNAALFENADGSTEGGTWTFSSNCISSSDIKIYESTDLGKIIPSDSFTACSSNPTNPTNPTTKPTEIIQPSVSISPPSIITPTQEPQPSGYCGSKPSGAVEMSTVETPKENTFYYSCNADITRRFGEEWCVFNIYHSTFKSIHSSTENGGALYITNKNKGAKGNILIYESTFNDCEAKNGGAIYIKTSQYVRFYNITKCIFNNNRALKTNSARTTKASEETTNVEGFGGAIYFEAAYGNIEECEFNNNKANNGNDFLYNDNAQKKHDKNEVKINNNKFIRTEEETTKSSMIYIHIEANSKFSFTNNEITSTQNSNNAALFENADGSTEGGTWTFSSNCISSSDIKIYESTDLGKIIPSDSFTACSSNPTNPTNPTTKPTEIIQPSVSISPPSIITPTQEPQPSGYCGSKPSGAVEMSTVETPKENTFYYSCNADITRRFGEEWCVFNIYHSTFKSIHSSTENGGALYITNKNKGAKGNILIYESTFNDCEAKNGGAIYIKTSQYVRFYNITKCIFNNNRALKTNSARTTKASEETTNVEGFGGAIYFEAAYGNIEECEFNNNKANNGNDFLYNDNAQKKHDKNEVKINNNKFIRTEEETTKSSMIYIHIEANSKFSFTNNEITSTQNSNNAALFENADGSTEGGTWTFSSNCISSSDIKIYESTDLGKIIPSDSFIAYSSNPTNPTTKPTEIIQPSVSISPTTKLTEPPQISTSKDLSIPTTNSELSQNIPFDPTSNTNQINDPDSESRSSSNKSKKTPLIIGVVIGVFAAVVIIIIIVIFVIRHKNNENKTEKSFGQNQNAYNKNENSMETESMQEIINPMYDNDNAKDPFLVDNNENENNHV</sequence>